<dbReference type="EMBL" id="NBWC01000023">
    <property type="protein sequence ID" value="ORL63222.1"/>
    <property type="molecule type" value="Genomic_DNA"/>
</dbReference>
<evidence type="ECO:0000313" key="3">
    <source>
        <dbReference type="Proteomes" id="UP000193675"/>
    </source>
</evidence>
<comment type="caution">
    <text evidence="2">The sequence shown here is derived from an EMBL/GenBank/DDBJ whole genome shotgun (WGS) entry which is preliminary data.</text>
</comment>
<gene>
    <name evidence="2" type="ORF">B7H17_16025</name>
</gene>
<reference evidence="2 3" key="1">
    <citation type="submission" date="2017-04" db="EMBL/GenBank/DDBJ databases">
        <title>Presence of VIM-2 positive Pseudomonas species in chickens and their surrounding environment.</title>
        <authorList>
            <person name="Zhang R."/>
        </authorList>
    </citation>
    <scope>NUCLEOTIDE SEQUENCE [LARGE SCALE GENOMIC DNA]</scope>
    <source>
        <strain evidence="2 3">DZ-C18</strain>
    </source>
</reference>
<proteinExistence type="predicted"/>
<evidence type="ECO:0000313" key="2">
    <source>
        <dbReference type="EMBL" id="ORL63222.1"/>
    </source>
</evidence>
<dbReference type="AlphaFoldDB" id="A0A1X0ZUM5"/>
<name>A0A1X0ZUM5_PSEPU</name>
<accession>A0A1X0ZUM5</accession>
<dbReference type="Proteomes" id="UP000193675">
    <property type="component" value="Unassembled WGS sequence"/>
</dbReference>
<protein>
    <submittedName>
        <fullName evidence="2">Transcriptional regulator</fullName>
    </submittedName>
</protein>
<dbReference type="RefSeq" id="WP_084857598.1">
    <property type="nucleotide sequence ID" value="NZ_JAOTEI010000045.1"/>
</dbReference>
<organism evidence="2 3">
    <name type="scientific">Pseudomonas putida</name>
    <name type="common">Arthrobacter siderocapsulatus</name>
    <dbReference type="NCBI Taxonomy" id="303"/>
    <lineage>
        <taxon>Bacteria</taxon>
        <taxon>Pseudomonadati</taxon>
        <taxon>Pseudomonadota</taxon>
        <taxon>Gammaproteobacteria</taxon>
        <taxon>Pseudomonadales</taxon>
        <taxon>Pseudomonadaceae</taxon>
        <taxon>Pseudomonas</taxon>
    </lineage>
</organism>
<evidence type="ECO:0000256" key="1">
    <source>
        <dbReference type="SAM" id="SignalP"/>
    </source>
</evidence>
<feature type="chain" id="PRO_5010888875" evidence="1">
    <location>
        <begin position="20"/>
        <end position="166"/>
    </location>
</feature>
<sequence length="166" mass="19395">MLKKLTITLLATISLPVLASQQDIPSGKEIMRQNQAQIQNNFADVDYKRKKILETNMGLEGQENEKFWPIYNTYRTEADSLNKRTLEAMIDYGQAYNKGYVTDELATDLLHRFYSLQDDHIKLRERYTRRLAEKVSPKRALRFLQIETQLDAMVELDIARKLPLAE</sequence>
<keyword evidence="1" id="KW-0732">Signal</keyword>
<feature type="signal peptide" evidence="1">
    <location>
        <begin position="1"/>
        <end position="19"/>
    </location>
</feature>
<dbReference type="OrthoDB" id="9153342at2"/>